<evidence type="ECO:0000256" key="1">
    <source>
        <dbReference type="SAM" id="SignalP"/>
    </source>
</evidence>
<organism evidence="2 3">
    <name type="scientific">Mucilaginibacter calamicampi</name>
    <dbReference type="NCBI Taxonomy" id="1302352"/>
    <lineage>
        <taxon>Bacteria</taxon>
        <taxon>Pseudomonadati</taxon>
        <taxon>Bacteroidota</taxon>
        <taxon>Sphingobacteriia</taxon>
        <taxon>Sphingobacteriales</taxon>
        <taxon>Sphingobacteriaceae</taxon>
        <taxon>Mucilaginibacter</taxon>
    </lineage>
</organism>
<evidence type="ECO:0000313" key="2">
    <source>
        <dbReference type="EMBL" id="MFD0749501.1"/>
    </source>
</evidence>
<keyword evidence="3" id="KW-1185">Reference proteome</keyword>
<proteinExistence type="predicted"/>
<dbReference type="EMBL" id="JBHTHU010000002">
    <property type="protein sequence ID" value="MFD0749501.1"/>
    <property type="molecule type" value="Genomic_DNA"/>
</dbReference>
<feature type="chain" id="PRO_5047226382" evidence="1">
    <location>
        <begin position="24"/>
        <end position="50"/>
    </location>
</feature>
<keyword evidence="1" id="KW-0732">Signal</keyword>
<comment type="caution">
    <text evidence="2">The sequence shown here is derived from an EMBL/GenBank/DDBJ whole genome shotgun (WGS) entry which is preliminary data.</text>
</comment>
<name>A0ABW2YST2_9SPHI</name>
<dbReference type="Proteomes" id="UP001596958">
    <property type="component" value="Unassembled WGS sequence"/>
</dbReference>
<sequence length="50" mass="5228">MKKLTLAAVIAFALGTLSFFNNSDCKKCDQGLAKSVMLAGNAHNILATAD</sequence>
<gene>
    <name evidence="2" type="ORF">ACFQZS_05060</name>
</gene>
<accession>A0ABW2YST2</accession>
<protein>
    <submittedName>
        <fullName evidence="2">Uncharacterized protein</fullName>
    </submittedName>
</protein>
<feature type="signal peptide" evidence="1">
    <location>
        <begin position="1"/>
        <end position="23"/>
    </location>
</feature>
<evidence type="ECO:0000313" key="3">
    <source>
        <dbReference type="Proteomes" id="UP001596958"/>
    </source>
</evidence>
<reference evidence="3" key="1">
    <citation type="journal article" date="2019" name="Int. J. Syst. Evol. Microbiol.">
        <title>The Global Catalogue of Microorganisms (GCM) 10K type strain sequencing project: providing services to taxonomists for standard genome sequencing and annotation.</title>
        <authorList>
            <consortium name="The Broad Institute Genomics Platform"/>
            <consortium name="The Broad Institute Genome Sequencing Center for Infectious Disease"/>
            <person name="Wu L."/>
            <person name="Ma J."/>
        </authorList>
    </citation>
    <scope>NUCLEOTIDE SEQUENCE [LARGE SCALE GENOMIC DNA]</scope>
    <source>
        <strain evidence="3">CCUG 63418</strain>
    </source>
</reference>
<dbReference type="RefSeq" id="WP_377097920.1">
    <property type="nucleotide sequence ID" value="NZ_JBHTHU010000002.1"/>
</dbReference>